<dbReference type="PANTHER" id="PTHR19965:SF82">
    <property type="entry name" value="THO COMPLEX SUBUNIT 4"/>
    <property type="match status" value="1"/>
</dbReference>
<name>A0A177WNB8_BATDL</name>
<feature type="region of interest" description="Disordered" evidence="2">
    <location>
        <begin position="1"/>
        <end position="101"/>
    </location>
</feature>
<dbReference type="CDD" id="cd00590">
    <property type="entry name" value="RRM_SF"/>
    <property type="match status" value="1"/>
</dbReference>
<dbReference type="EMBL" id="DS022305">
    <property type="protein sequence ID" value="OAJ41352.1"/>
    <property type="molecule type" value="Genomic_DNA"/>
</dbReference>
<dbReference type="Proteomes" id="UP000077115">
    <property type="component" value="Unassembled WGS sequence"/>
</dbReference>
<dbReference type="OrthoDB" id="346839at2759"/>
<sequence>MLAMSMNSNKTKSVKSRLGPKSGKASAGTGMHSGFKTGGVSKKSDLRDSLSSSDLRSILKSKPSGKPTKPSAHTIVKASAATTTPKASGSHPPKRQGKQSNIEISFNSSYGQLRSSAFSEELAKIRPLSNPSVPTNNRIFQMAVKTTSESVSPAISRATTSATHINRSAALSTADTRACLASNVNSRNHAGFAIEVCNLHPTTSIADLKLAFESLGSIRQVEWINTPGDNTCLSAYIVYDEELAGRTAISRYNNMLADGKILKVTHVNRGLAIAGIASSLPRTQFPSSTTTQDQINQSVGTTFPGASQQLLQSHFSHANSRMVGGMRSMYRDSI</sequence>
<dbReference type="GO" id="GO:0006406">
    <property type="term" value="P:mRNA export from nucleus"/>
    <property type="evidence" value="ECO:0007669"/>
    <property type="project" value="TreeGrafter"/>
</dbReference>
<evidence type="ECO:0000313" key="3">
    <source>
        <dbReference type="EMBL" id="OAJ41352.1"/>
    </source>
</evidence>
<dbReference type="VEuPathDB" id="FungiDB:BDEG_24973"/>
<feature type="compositionally biased region" description="Low complexity" evidence="2">
    <location>
        <begin position="49"/>
        <end position="88"/>
    </location>
</feature>
<reference evidence="3 4" key="2">
    <citation type="submission" date="2016-05" db="EMBL/GenBank/DDBJ databases">
        <title>Lineage-specific infection strategies underlie the spectrum of fungal disease in amphibians.</title>
        <authorList>
            <person name="Cuomo C.A."/>
            <person name="Farrer R.A."/>
            <person name="James T."/>
            <person name="Longcore J."/>
            <person name="Birren B."/>
        </authorList>
    </citation>
    <scope>NUCLEOTIDE SEQUENCE [LARGE SCALE GENOMIC DNA]</scope>
    <source>
        <strain evidence="3 4">JEL423</strain>
    </source>
</reference>
<accession>A0A177WNB8</accession>
<evidence type="ECO:0000256" key="1">
    <source>
        <dbReference type="ARBA" id="ARBA00022884"/>
    </source>
</evidence>
<dbReference type="AlphaFoldDB" id="A0A177WNB8"/>
<dbReference type="STRING" id="403673.A0A177WNB8"/>
<evidence type="ECO:0008006" key="5">
    <source>
        <dbReference type="Google" id="ProtNLM"/>
    </source>
</evidence>
<gene>
    <name evidence="3" type="ORF">BDEG_24973</name>
</gene>
<evidence type="ECO:0000313" key="4">
    <source>
        <dbReference type="Proteomes" id="UP000077115"/>
    </source>
</evidence>
<dbReference type="PANTHER" id="PTHR19965">
    <property type="entry name" value="RNA AND EXPORT FACTOR BINDING PROTEIN"/>
    <property type="match status" value="1"/>
</dbReference>
<organism evidence="3 4">
    <name type="scientific">Batrachochytrium dendrobatidis (strain JEL423)</name>
    <dbReference type="NCBI Taxonomy" id="403673"/>
    <lineage>
        <taxon>Eukaryota</taxon>
        <taxon>Fungi</taxon>
        <taxon>Fungi incertae sedis</taxon>
        <taxon>Chytridiomycota</taxon>
        <taxon>Chytridiomycota incertae sedis</taxon>
        <taxon>Chytridiomycetes</taxon>
        <taxon>Rhizophydiales</taxon>
        <taxon>Rhizophydiales incertae sedis</taxon>
        <taxon>Batrachochytrium</taxon>
    </lineage>
</organism>
<protein>
    <recommendedName>
        <fullName evidence="5">RRM domain-containing protein</fullName>
    </recommendedName>
</protein>
<dbReference type="GO" id="GO:0003729">
    <property type="term" value="F:mRNA binding"/>
    <property type="evidence" value="ECO:0007669"/>
    <property type="project" value="TreeGrafter"/>
</dbReference>
<dbReference type="Gene3D" id="3.30.70.330">
    <property type="match status" value="1"/>
</dbReference>
<proteinExistence type="predicted"/>
<dbReference type="GO" id="GO:0005634">
    <property type="term" value="C:nucleus"/>
    <property type="evidence" value="ECO:0007669"/>
    <property type="project" value="TreeGrafter"/>
</dbReference>
<reference evidence="3 4" key="1">
    <citation type="submission" date="2006-10" db="EMBL/GenBank/DDBJ databases">
        <title>The Genome Sequence of Batrachochytrium dendrobatidis JEL423.</title>
        <authorList>
            <consortium name="The Broad Institute Genome Sequencing Platform"/>
            <person name="Birren B."/>
            <person name="Lander E."/>
            <person name="Galagan J."/>
            <person name="Cuomo C."/>
            <person name="Devon K."/>
            <person name="Jaffe D."/>
            <person name="Butler J."/>
            <person name="Alvarez P."/>
            <person name="Gnerre S."/>
            <person name="Grabherr M."/>
            <person name="Kleber M."/>
            <person name="Mauceli E."/>
            <person name="Brockman W."/>
            <person name="Young S."/>
            <person name="LaButti K."/>
            <person name="Sykes S."/>
            <person name="DeCaprio D."/>
            <person name="Crawford M."/>
            <person name="Koehrsen M."/>
            <person name="Engels R."/>
            <person name="Montgomery P."/>
            <person name="Pearson M."/>
            <person name="Howarth C."/>
            <person name="Larson L."/>
            <person name="White J."/>
            <person name="O'Leary S."/>
            <person name="Kodira C."/>
            <person name="Zeng Q."/>
            <person name="Yandava C."/>
            <person name="Alvarado L."/>
            <person name="Longcore J."/>
            <person name="James T."/>
        </authorList>
    </citation>
    <scope>NUCLEOTIDE SEQUENCE [LARGE SCALE GENOMIC DNA]</scope>
    <source>
        <strain evidence="3 4">JEL423</strain>
    </source>
</reference>
<feature type="compositionally biased region" description="Polar residues" evidence="2">
    <location>
        <begin position="1"/>
        <end position="11"/>
    </location>
</feature>
<keyword evidence="1" id="KW-0694">RNA-binding</keyword>
<dbReference type="InterPro" id="IPR035979">
    <property type="entry name" value="RBD_domain_sf"/>
</dbReference>
<dbReference type="InterPro" id="IPR051229">
    <property type="entry name" value="ALYREF_mRNA_export"/>
</dbReference>
<dbReference type="InterPro" id="IPR012677">
    <property type="entry name" value="Nucleotide-bd_a/b_plait_sf"/>
</dbReference>
<dbReference type="SUPFAM" id="SSF54928">
    <property type="entry name" value="RNA-binding domain, RBD"/>
    <property type="match status" value="1"/>
</dbReference>
<evidence type="ECO:0000256" key="2">
    <source>
        <dbReference type="SAM" id="MobiDB-lite"/>
    </source>
</evidence>